<name>A0ABT5SKF0_9MICO</name>
<evidence type="ECO:0000313" key="1">
    <source>
        <dbReference type="EMBL" id="MDD7963299.1"/>
    </source>
</evidence>
<accession>A0ABT5SKF0</accession>
<dbReference type="EMBL" id="JAQZCI010000004">
    <property type="protein sequence ID" value="MDD7963299.1"/>
    <property type="molecule type" value="Genomic_DNA"/>
</dbReference>
<sequence>MTLETFWSEERWGREYGWRPEPGEPNPYDLGYHIAQDIMGGSWFGPVPVLRPGVIVQTGRSSKIGGFVTIRADDDGFHDTYCHLNTSDMPAKQTRVKAGDELPELARSAWIGAGHDYMGSASTGPHCHFTVTRTIDGAYNPRRGNDIDPRPIILAALSGQAAASTARPFVPEEDEDMARLIKFDDGILPNNPTFLVAPGYLYCHADAQEQRVDKYLYGTTIKALNADDFYRALKTHGLHGAAGRWGTPPAEWSLPKPGIAYLEAPGSKG</sequence>
<keyword evidence="2" id="KW-1185">Reference proteome</keyword>
<protein>
    <submittedName>
        <fullName evidence="1">M23 family metallopeptidase</fullName>
    </submittedName>
</protein>
<dbReference type="InterPro" id="IPR011055">
    <property type="entry name" value="Dup_hybrid_motif"/>
</dbReference>
<dbReference type="Proteomes" id="UP001218170">
    <property type="component" value="Unassembled WGS sequence"/>
</dbReference>
<dbReference type="CDD" id="cd12797">
    <property type="entry name" value="M23_peptidase"/>
    <property type="match status" value="1"/>
</dbReference>
<dbReference type="RefSeq" id="WP_274264877.1">
    <property type="nucleotide sequence ID" value="NZ_JAQZCI010000004.1"/>
</dbReference>
<dbReference type="SUPFAM" id="SSF51261">
    <property type="entry name" value="Duplicated hybrid motif"/>
    <property type="match status" value="1"/>
</dbReference>
<reference evidence="1 2" key="1">
    <citation type="submission" date="2023-02" db="EMBL/GenBank/DDBJ databases">
        <title>Study of novel species of the Microbacterium genus.</title>
        <authorList>
            <person name="Arroyo-Herrera I."/>
            <person name="Roman-Ponce B."/>
            <person name="Vasquez-Murrieta M.S."/>
        </authorList>
    </citation>
    <scope>NUCLEOTIDE SEQUENCE [LARGE SCALE GENOMIC DNA]</scope>
    <source>
        <strain evidence="1 2">NE1TT3</strain>
    </source>
</reference>
<proteinExistence type="predicted"/>
<comment type="caution">
    <text evidence="1">The sequence shown here is derived from an EMBL/GenBank/DDBJ whole genome shotgun (WGS) entry which is preliminary data.</text>
</comment>
<gene>
    <name evidence="1" type="ORF">PUW80_13160</name>
</gene>
<dbReference type="Gene3D" id="2.70.70.10">
    <property type="entry name" value="Glucose Permease (Domain IIA)"/>
    <property type="match status" value="1"/>
</dbReference>
<evidence type="ECO:0000313" key="2">
    <source>
        <dbReference type="Proteomes" id="UP001218170"/>
    </source>
</evidence>
<organism evidence="1 2">
    <name type="scientific">Microbacterium thalli</name>
    <dbReference type="NCBI Taxonomy" id="3027921"/>
    <lineage>
        <taxon>Bacteria</taxon>
        <taxon>Bacillati</taxon>
        <taxon>Actinomycetota</taxon>
        <taxon>Actinomycetes</taxon>
        <taxon>Micrococcales</taxon>
        <taxon>Microbacteriaceae</taxon>
        <taxon>Microbacterium</taxon>
    </lineage>
</organism>